<dbReference type="OrthoDB" id="2789670at2759"/>
<dbReference type="GO" id="GO:0016705">
    <property type="term" value="F:oxidoreductase activity, acting on paired donors, with incorporation or reduction of molecular oxygen"/>
    <property type="evidence" value="ECO:0007669"/>
    <property type="project" value="InterPro"/>
</dbReference>
<keyword evidence="4 9" id="KW-0349">Heme</keyword>
<accession>A0A8H6Y176</accession>
<dbReference type="PANTHER" id="PTHR46300">
    <property type="entry name" value="P450, PUTATIVE (EUROFUNG)-RELATED-RELATED"/>
    <property type="match status" value="1"/>
</dbReference>
<comment type="cofactor">
    <cofactor evidence="1 9">
        <name>heme</name>
        <dbReference type="ChEBI" id="CHEBI:30413"/>
    </cofactor>
</comment>
<dbReference type="PANTHER" id="PTHR46300:SF7">
    <property type="entry name" value="P450, PUTATIVE (EUROFUNG)-RELATED"/>
    <property type="match status" value="1"/>
</dbReference>
<keyword evidence="6 10" id="KW-0560">Oxidoreductase</keyword>
<evidence type="ECO:0000313" key="12">
    <source>
        <dbReference type="Proteomes" id="UP000620124"/>
    </source>
</evidence>
<dbReference type="PRINTS" id="PR00385">
    <property type="entry name" value="P450"/>
</dbReference>
<dbReference type="InterPro" id="IPR050364">
    <property type="entry name" value="Cytochrome_P450_fung"/>
</dbReference>
<dbReference type="Pfam" id="PF00067">
    <property type="entry name" value="p450"/>
    <property type="match status" value="1"/>
</dbReference>
<evidence type="ECO:0000256" key="3">
    <source>
        <dbReference type="ARBA" id="ARBA00010617"/>
    </source>
</evidence>
<dbReference type="GO" id="GO:0020037">
    <property type="term" value="F:heme binding"/>
    <property type="evidence" value="ECO:0007669"/>
    <property type="project" value="InterPro"/>
</dbReference>
<dbReference type="InterPro" id="IPR017972">
    <property type="entry name" value="Cyt_P450_CS"/>
</dbReference>
<dbReference type="SUPFAM" id="SSF48264">
    <property type="entry name" value="Cytochrome P450"/>
    <property type="match status" value="1"/>
</dbReference>
<feature type="binding site" description="axial binding residue" evidence="9">
    <location>
        <position position="445"/>
    </location>
    <ligand>
        <name>heme</name>
        <dbReference type="ChEBI" id="CHEBI:30413"/>
    </ligand>
    <ligandPart>
        <name>Fe</name>
        <dbReference type="ChEBI" id="CHEBI:18248"/>
    </ligandPart>
</feature>
<evidence type="ECO:0000256" key="6">
    <source>
        <dbReference type="ARBA" id="ARBA00023002"/>
    </source>
</evidence>
<evidence type="ECO:0000313" key="11">
    <source>
        <dbReference type="EMBL" id="KAF7350121.1"/>
    </source>
</evidence>
<evidence type="ECO:0000256" key="10">
    <source>
        <dbReference type="RuleBase" id="RU000461"/>
    </source>
</evidence>
<evidence type="ECO:0000256" key="2">
    <source>
        <dbReference type="ARBA" id="ARBA00005179"/>
    </source>
</evidence>
<dbReference type="InterPro" id="IPR002401">
    <property type="entry name" value="Cyt_P450_E_grp-I"/>
</dbReference>
<dbReference type="PRINTS" id="PR00463">
    <property type="entry name" value="EP450I"/>
</dbReference>
<dbReference type="GO" id="GO:0004497">
    <property type="term" value="F:monooxygenase activity"/>
    <property type="evidence" value="ECO:0007669"/>
    <property type="project" value="UniProtKB-KW"/>
</dbReference>
<keyword evidence="12" id="KW-1185">Reference proteome</keyword>
<dbReference type="AlphaFoldDB" id="A0A8H6Y176"/>
<dbReference type="GO" id="GO:0005506">
    <property type="term" value="F:iron ion binding"/>
    <property type="evidence" value="ECO:0007669"/>
    <property type="project" value="InterPro"/>
</dbReference>
<evidence type="ECO:0000256" key="8">
    <source>
        <dbReference type="ARBA" id="ARBA00023033"/>
    </source>
</evidence>
<keyword evidence="5 9" id="KW-0479">Metal-binding</keyword>
<name>A0A8H6Y176_9AGAR</name>
<dbReference type="EMBL" id="JACAZI010000010">
    <property type="protein sequence ID" value="KAF7350121.1"/>
    <property type="molecule type" value="Genomic_DNA"/>
</dbReference>
<dbReference type="CDD" id="cd11065">
    <property type="entry name" value="CYP64-like"/>
    <property type="match status" value="1"/>
</dbReference>
<comment type="caution">
    <text evidence="11">The sequence shown here is derived from an EMBL/GenBank/DDBJ whole genome shotgun (WGS) entry which is preliminary data.</text>
</comment>
<evidence type="ECO:0000256" key="4">
    <source>
        <dbReference type="ARBA" id="ARBA00022617"/>
    </source>
</evidence>
<sequence>MLSLDHPTTTGAACLGLGLVLYGLFSRRNRSSLPLPPGPKKLPLVGNVFDIPASHPWETYMAWSKEYDTDIIHLNLAGTSVIVLSSLRASEALLEKRSSIYSDRARLPMLMELMGWDFNVAMMKYGDEWRAHRRLFNQRFTAKASLQYRPQQLAATHELLRRFLHAPDDFMAHFRQWASEIIMSVAYGIDVLPSNDPYVSLAYEAVETLSNAGVPGKYLVDSLPILKYVPSWFPGAGFKRDAEEWTKLSQRLADAPLAETKRQMELGIARPSFTADSLNALKDSDGDTYYTESTVRATAGTMYVGGADTTVSALGSFILGMLANPAAQRKAQAEIDSVTKGRYLPDFADEAAMPYVAAVVKETLRWKNVGPIAIPHFITVEDEYQGYRIPANSIVIGNTWAILHDETVYPEPYTFRPERFLLDDGSPNPAVPDPEVAFGYGRRLCPGRHMASASLWITVSSVLAAFDITKAVDEDGREIEPSYEFDSGFINAPLPFKCSIRPRSKEAVSLIQATGHDEGRA</sequence>
<keyword evidence="8 10" id="KW-0503">Monooxygenase</keyword>
<evidence type="ECO:0000256" key="5">
    <source>
        <dbReference type="ARBA" id="ARBA00022723"/>
    </source>
</evidence>
<dbReference type="Gene3D" id="1.10.630.10">
    <property type="entry name" value="Cytochrome P450"/>
    <property type="match status" value="1"/>
</dbReference>
<evidence type="ECO:0000256" key="1">
    <source>
        <dbReference type="ARBA" id="ARBA00001971"/>
    </source>
</evidence>
<protein>
    <submittedName>
        <fullName evidence="11">Cytochrome P450</fullName>
    </submittedName>
</protein>
<comment type="pathway">
    <text evidence="2">Secondary metabolite biosynthesis.</text>
</comment>
<keyword evidence="7 9" id="KW-0408">Iron</keyword>
<dbReference type="Proteomes" id="UP000620124">
    <property type="component" value="Unassembled WGS sequence"/>
</dbReference>
<dbReference type="InterPro" id="IPR001128">
    <property type="entry name" value="Cyt_P450"/>
</dbReference>
<evidence type="ECO:0000256" key="9">
    <source>
        <dbReference type="PIRSR" id="PIRSR602401-1"/>
    </source>
</evidence>
<reference evidence="11" key="1">
    <citation type="submission" date="2020-05" db="EMBL/GenBank/DDBJ databases">
        <title>Mycena genomes resolve the evolution of fungal bioluminescence.</title>
        <authorList>
            <person name="Tsai I.J."/>
        </authorList>
    </citation>
    <scope>NUCLEOTIDE SEQUENCE</scope>
    <source>
        <strain evidence="11">CCC161011</strain>
    </source>
</reference>
<comment type="similarity">
    <text evidence="3 10">Belongs to the cytochrome P450 family.</text>
</comment>
<dbReference type="PROSITE" id="PS00086">
    <property type="entry name" value="CYTOCHROME_P450"/>
    <property type="match status" value="1"/>
</dbReference>
<evidence type="ECO:0000256" key="7">
    <source>
        <dbReference type="ARBA" id="ARBA00023004"/>
    </source>
</evidence>
<dbReference type="InterPro" id="IPR036396">
    <property type="entry name" value="Cyt_P450_sf"/>
</dbReference>
<gene>
    <name evidence="11" type="ORF">MVEN_01314200</name>
</gene>
<proteinExistence type="inferred from homology"/>
<organism evidence="11 12">
    <name type="scientific">Mycena venus</name>
    <dbReference type="NCBI Taxonomy" id="2733690"/>
    <lineage>
        <taxon>Eukaryota</taxon>
        <taxon>Fungi</taxon>
        <taxon>Dikarya</taxon>
        <taxon>Basidiomycota</taxon>
        <taxon>Agaricomycotina</taxon>
        <taxon>Agaricomycetes</taxon>
        <taxon>Agaricomycetidae</taxon>
        <taxon>Agaricales</taxon>
        <taxon>Marasmiineae</taxon>
        <taxon>Mycenaceae</taxon>
        <taxon>Mycena</taxon>
    </lineage>
</organism>